<gene>
    <name evidence="1" type="ORF">F3K97_09325</name>
</gene>
<dbReference type="Proteomes" id="UP000464884">
    <property type="component" value="Chromosome"/>
</dbReference>
<dbReference type="AlphaFoldDB" id="A0A6I6R164"/>
<name>A0A6I6R164_BIFAD</name>
<protein>
    <recommendedName>
        <fullName evidence="3">DNA-binding protein</fullName>
    </recommendedName>
</protein>
<dbReference type="EMBL" id="CP047129">
    <property type="protein sequence ID" value="QHB63395.1"/>
    <property type="molecule type" value="Genomic_DNA"/>
</dbReference>
<accession>A0A6I6R164</accession>
<evidence type="ECO:0008006" key="3">
    <source>
        <dbReference type="Google" id="ProtNLM"/>
    </source>
</evidence>
<organism evidence="1 2">
    <name type="scientific">Bifidobacterium adolescentis</name>
    <dbReference type="NCBI Taxonomy" id="1680"/>
    <lineage>
        <taxon>Bacteria</taxon>
        <taxon>Bacillati</taxon>
        <taxon>Actinomycetota</taxon>
        <taxon>Actinomycetes</taxon>
        <taxon>Bifidobacteriales</taxon>
        <taxon>Bifidobacteriaceae</taxon>
        <taxon>Bifidobacterium</taxon>
    </lineage>
</organism>
<evidence type="ECO:0000313" key="2">
    <source>
        <dbReference type="Proteomes" id="UP000464884"/>
    </source>
</evidence>
<sequence>MTENQKDGIVNNRPQFLDVSDLQTMFGVGRSKARLMMDTLPSVRVGSKDYVTISALNGYIEEHGGIQVSWPKRRR</sequence>
<proteinExistence type="predicted"/>
<reference evidence="1 2" key="1">
    <citation type="submission" date="2019-12" db="EMBL/GenBank/DDBJ databases">
        <title>Draft Genome Sequence of Bifidobacterium adolescentis ZJ2.</title>
        <authorList>
            <person name="Jin Z."/>
        </authorList>
    </citation>
    <scope>NUCLEOTIDE SEQUENCE [LARGE SCALE GENOMIC DNA]</scope>
    <source>
        <strain evidence="1 2">ZJ2</strain>
    </source>
</reference>
<dbReference type="RefSeq" id="WP_117762686.1">
    <property type="nucleotide sequence ID" value="NZ_CP047129.1"/>
</dbReference>
<evidence type="ECO:0000313" key="1">
    <source>
        <dbReference type="EMBL" id="QHB63395.1"/>
    </source>
</evidence>